<dbReference type="EMBL" id="LC625835">
    <property type="protein sequence ID" value="BCU03792.1"/>
    <property type="molecule type" value="Genomic_DNA"/>
</dbReference>
<accession>A0A811BSG2</accession>
<organism evidence="1 2">
    <name type="scientific">Pandoravirus japonicus</name>
    <dbReference type="NCBI Taxonomy" id="2823154"/>
    <lineage>
        <taxon>Viruses</taxon>
        <taxon>Pandoravirus</taxon>
    </lineage>
</organism>
<sequence>MTTGSTNAKTMTGTVAPADATDTIAPNADAGAAQTRPALVETAVATAAVAVAASSTADTTSAVPIKPSLTIAGLCDMLRELGDGEVDGVSTITPSDLRIHWSAGGYKQNYRPGPKIAIQSFTPDNLKGYNTISLSGTAVLAADLLKAVEPCLPAYADVRVCVRLRRATTDRPRAVALATDDILFKDDPRTAAEAKTVADVIDFVKTMVEMRTIEPAKIAAAASALMPAGWSATCYCVDGVLFDGWFKLVARLPRLHSEDAASLFTTFAGKASDGGRGGFDLVASIPGITIATFDEAFGPKKSGGGKIARLLAAAAAATASGSTSTPSP</sequence>
<dbReference type="Proteomes" id="UP001253637">
    <property type="component" value="Segment"/>
</dbReference>
<evidence type="ECO:0000313" key="2">
    <source>
        <dbReference type="Proteomes" id="UP001253637"/>
    </source>
</evidence>
<reference evidence="1" key="1">
    <citation type="submission" date="2021-04" db="EMBL/GenBank/DDBJ databases">
        <title>Draft Genome Sequence of Pandoravirus japonicus, Isolated from the Sabaishi River of Niigata, Japan.</title>
        <authorList>
            <person name="Hosokawa N."/>
            <person name="Takahashi H."/>
            <person name="Aoki K."/>
            <person name="Takemura M."/>
        </authorList>
    </citation>
    <scope>NUCLEOTIDE SEQUENCE</scope>
</reference>
<proteinExistence type="predicted"/>
<evidence type="ECO:0000313" key="1">
    <source>
        <dbReference type="EMBL" id="BCU03792.1"/>
    </source>
</evidence>
<protein>
    <submittedName>
        <fullName evidence="1">Uncharacterized protein</fullName>
    </submittedName>
</protein>
<name>A0A811BSG2_9VIRU</name>